<reference evidence="2" key="1">
    <citation type="journal article" date="2018" name="BMC Genomics">
        <title>Genomic insights into host adaptation between the wheat stripe rust pathogen (Puccinia striiformis f. sp. tritici) and the barley stripe rust pathogen (Puccinia striiformis f. sp. hordei).</title>
        <authorList>
            <person name="Xia C."/>
            <person name="Wang M."/>
            <person name="Yin C."/>
            <person name="Cornejo O.E."/>
            <person name="Hulbert S.H."/>
            <person name="Chen X."/>
        </authorList>
    </citation>
    <scope>NUCLEOTIDE SEQUENCE [LARGE SCALE GENOMIC DNA]</scope>
    <source>
        <strain evidence="2">93-210</strain>
    </source>
</reference>
<reference evidence="1 2" key="3">
    <citation type="journal article" date="2022" name="Microbiol. Spectr.">
        <title>Folding features and dynamics of 3D genome architecture in plant fungal pathogens.</title>
        <authorList>
            <person name="Xia C."/>
        </authorList>
    </citation>
    <scope>NUCLEOTIDE SEQUENCE [LARGE SCALE GENOMIC DNA]</scope>
    <source>
        <strain evidence="1 2">93-210</strain>
    </source>
</reference>
<gene>
    <name evidence="1" type="ORF">MJO28_010115</name>
</gene>
<reference evidence="2" key="2">
    <citation type="journal article" date="2018" name="Mol. Plant Microbe Interact.">
        <title>Genome sequence resources for the wheat stripe rust pathogen (Puccinia striiformis f. sp. tritici) and the barley stripe rust pathogen (Puccinia striiformis f. sp. hordei).</title>
        <authorList>
            <person name="Xia C."/>
            <person name="Wang M."/>
            <person name="Yin C."/>
            <person name="Cornejo O.E."/>
            <person name="Hulbert S.H."/>
            <person name="Chen X."/>
        </authorList>
    </citation>
    <scope>NUCLEOTIDE SEQUENCE [LARGE SCALE GENOMIC DNA]</scope>
    <source>
        <strain evidence="2">93-210</strain>
    </source>
</reference>
<name>A0ACC0E431_9BASI</name>
<organism evidence="1 2">
    <name type="scientific">Puccinia striiformis f. sp. tritici</name>
    <dbReference type="NCBI Taxonomy" id="168172"/>
    <lineage>
        <taxon>Eukaryota</taxon>
        <taxon>Fungi</taxon>
        <taxon>Dikarya</taxon>
        <taxon>Basidiomycota</taxon>
        <taxon>Pucciniomycotina</taxon>
        <taxon>Pucciniomycetes</taxon>
        <taxon>Pucciniales</taxon>
        <taxon>Pucciniaceae</taxon>
        <taxon>Puccinia</taxon>
    </lineage>
</organism>
<evidence type="ECO:0000313" key="2">
    <source>
        <dbReference type="Proteomes" id="UP001060170"/>
    </source>
</evidence>
<keyword evidence="2" id="KW-1185">Reference proteome</keyword>
<accession>A0ACC0E431</accession>
<dbReference type="EMBL" id="CM045874">
    <property type="protein sequence ID" value="KAI7944420.1"/>
    <property type="molecule type" value="Genomic_DNA"/>
</dbReference>
<proteinExistence type="predicted"/>
<evidence type="ECO:0000313" key="1">
    <source>
        <dbReference type="EMBL" id="KAI7944420.1"/>
    </source>
</evidence>
<dbReference type="Proteomes" id="UP001060170">
    <property type="component" value="Chromosome 10"/>
</dbReference>
<sequence length="404" mass="45789">MIEELKKFKWVHFKGKANWVRCFTHILNLIAQVVMRPFGSHKKKRTTNNLYYQEEGDSDDGDINGEDADEQIQGFNKEIEDCSKYDNDNDDHSASPMATDLIDEDKIKLESADVNDLSDEDKNDRYTSQLCKQSLSKKDKHHGPAQKYFINQNDLDLACNLIEILQPFYNITLQVSTRGGARIAQVVVFMDQLTSHLSTAISNKTNRYPAALRNASQAGIQLTNKYYTLTDCSPLYRVAMGESSSFSQLSTKLILTDNSFLVLHPSFKDEYFKLAQWDPEWIEEAIRLAREMWESHYKPTPQRPTSKEPNACPKPPPTGEKLKAARVLHSAIQQSLMLGQLEAGAFYLISPVETTHSRNIGSIAKIQALLKPARQEGEEDDLLASFTKRRGGQTKKGIQRLAIV</sequence>
<protein>
    <submittedName>
        <fullName evidence="1">Uncharacterized protein</fullName>
    </submittedName>
</protein>
<comment type="caution">
    <text evidence="1">The sequence shown here is derived from an EMBL/GenBank/DDBJ whole genome shotgun (WGS) entry which is preliminary data.</text>
</comment>